<reference evidence="1" key="1">
    <citation type="submission" date="2021-02" db="EMBL/GenBank/DDBJ databases">
        <title>Taxonomy, biology and ecology of Rhodococcus bacteria occurring in California pistachio and other woody hosts as revealed by genome sequence analyses.</title>
        <authorList>
            <person name="Riely B."/>
            <person name="Gai Y."/>
        </authorList>
    </citation>
    <scope>NUCLEOTIDE SEQUENCE</scope>
    <source>
        <strain evidence="1">BP-295</strain>
    </source>
</reference>
<evidence type="ECO:0000313" key="1">
    <source>
        <dbReference type="EMBL" id="MBM7277603.1"/>
    </source>
</evidence>
<proteinExistence type="predicted"/>
<dbReference type="RefSeq" id="WP_119031885.1">
    <property type="nucleotide sequence ID" value="NZ_CP022580.1"/>
</dbReference>
<name>A0AAW4G3D7_GORRU</name>
<gene>
    <name evidence="1" type="ORF">JTZ10_07485</name>
</gene>
<dbReference type="InterPro" id="IPR017523">
    <property type="entry name" value="Rv3268"/>
</dbReference>
<protein>
    <submittedName>
        <fullName evidence="1">TIGR03089 family protein</fullName>
    </submittedName>
</protein>
<dbReference type="EMBL" id="JAFFGU010000002">
    <property type="protein sequence ID" value="MBM7277603.1"/>
    <property type="molecule type" value="Genomic_DNA"/>
</dbReference>
<comment type="caution">
    <text evidence="1">The sequence shown here is derived from an EMBL/GenBank/DDBJ whole genome shotgun (WGS) entry which is preliminary data.</text>
</comment>
<dbReference type="Gene3D" id="3.40.50.12780">
    <property type="entry name" value="N-terminal domain of ligase-like"/>
    <property type="match status" value="1"/>
</dbReference>
<evidence type="ECO:0000313" key="2">
    <source>
        <dbReference type="Proteomes" id="UP001195196"/>
    </source>
</evidence>
<accession>A0AAW4G3D7</accession>
<organism evidence="1 2">
    <name type="scientific">Gordonia rubripertincta</name>
    <name type="common">Rhodococcus corallinus</name>
    <dbReference type="NCBI Taxonomy" id="36822"/>
    <lineage>
        <taxon>Bacteria</taxon>
        <taxon>Bacillati</taxon>
        <taxon>Actinomycetota</taxon>
        <taxon>Actinomycetes</taxon>
        <taxon>Mycobacteriales</taxon>
        <taxon>Gordoniaceae</taxon>
        <taxon>Gordonia</taxon>
    </lineage>
</organism>
<dbReference type="NCBIfam" id="TIGR03089">
    <property type="entry name" value="TIGR03089 family protein"/>
    <property type="match status" value="1"/>
</dbReference>
<dbReference type="InterPro" id="IPR042099">
    <property type="entry name" value="ANL_N_sf"/>
</dbReference>
<sequence>MRELTTPNTVADAIFGAVADHSRPLLTYYDEATGERTELSAATLGNWAAKTANYLTDEIGVGAGDVVVVDLPEHWQTAGIVLGALWSGVDVHLPGPDATEVASEPLVVFTSRDRLDDHPDADEVVVASLDPFALPLRDLPPGVGDYGSVVRVHGDQFVSRSPAVEALDGTPTAEVISEARTVAERDGVAAGTRVVSTRPWHTASGVLAHLLAPLIAGGSLVHVANAPAERVIAIAEVEKAGVVLAG</sequence>
<dbReference type="KEGG" id="gru:GCWB2_09075"/>
<dbReference type="AlphaFoldDB" id="A0AAW4G3D7"/>
<dbReference type="Proteomes" id="UP001195196">
    <property type="component" value="Unassembled WGS sequence"/>
</dbReference>
<dbReference type="SUPFAM" id="SSF56801">
    <property type="entry name" value="Acetyl-CoA synthetase-like"/>
    <property type="match status" value="1"/>
</dbReference>